<gene>
    <name evidence="9" type="primary">AAT2</name>
    <name evidence="9" type="ORF">LTR05_008348</name>
</gene>
<dbReference type="GO" id="GO:0006532">
    <property type="term" value="P:aspartate biosynthetic process"/>
    <property type="evidence" value="ECO:0007669"/>
    <property type="project" value="TreeGrafter"/>
</dbReference>
<dbReference type="InterPro" id="IPR004839">
    <property type="entry name" value="Aminotransferase_I/II_large"/>
</dbReference>
<feature type="domain" description="Aminotransferase class I/classII large" evidence="8">
    <location>
        <begin position="32"/>
        <end position="343"/>
    </location>
</feature>
<dbReference type="EC" id="2.6.1.1" evidence="7"/>
<organism evidence="9 10">
    <name type="scientific">Lithohypha guttulata</name>
    <dbReference type="NCBI Taxonomy" id="1690604"/>
    <lineage>
        <taxon>Eukaryota</taxon>
        <taxon>Fungi</taxon>
        <taxon>Dikarya</taxon>
        <taxon>Ascomycota</taxon>
        <taxon>Pezizomycotina</taxon>
        <taxon>Eurotiomycetes</taxon>
        <taxon>Chaetothyriomycetidae</taxon>
        <taxon>Chaetothyriales</taxon>
        <taxon>Trichomeriaceae</taxon>
        <taxon>Lithohypha</taxon>
    </lineage>
</organism>
<evidence type="ECO:0000256" key="2">
    <source>
        <dbReference type="ARBA" id="ARBA00007441"/>
    </source>
</evidence>
<keyword evidence="6" id="KW-0663">Pyridoxal phosphate</keyword>
<keyword evidence="10" id="KW-1185">Reference proteome</keyword>
<dbReference type="Gene3D" id="3.40.640.10">
    <property type="entry name" value="Type I PLP-dependent aspartate aminotransferase-like (Major domain)"/>
    <property type="match status" value="1"/>
</dbReference>
<comment type="subunit">
    <text evidence="3 7">Homodimer.</text>
</comment>
<name>A0AAN7STM2_9EURO</name>
<keyword evidence="4 7" id="KW-0032">Aminotransferase</keyword>
<dbReference type="SUPFAM" id="SSF53383">
    <property type="entry name" value="PLP-dependent transferases"/>
    <property type="match status" value="1"/>
</dbReference>
<dbReference type="AlphaFoldDB" id="A0AAN7STM2"/>
<dbReference type="InterPro" id="IPR015421">
    <property type="entry name" value="PyrdxlP-dep_Trfase_major"/>
</dbReference>
<evidence type="ECO:0000256" key="4">
    <source>
        <dbReference type="ARBA" id="ARBA00022576"/>
    </source>
</evidence>
<dbReference type="PROSITE" id="PS00105">
    <property type="entry name" value="AA_TRANSFER_CLASS_1"/>
    <property type="match status" value="1"/>
</dbReference>
<dbReference type="Pfam" id="PF00155">
    <property type="entry name" value="Aminotran_1_2"/>
    <property type="match status" value="1"/>
</dbReference>
<dbReference type="GO" id="GO:0005829">
    <property type="term" value="C:cytosol"/>
    <property type="evidence" value="ECO:0007669"/>
    <property type="project" value="TreeGrafter"/>
</dbReference>
<evidence type="ECO:0000256" key="1">
    <source>
        <dbReference type="ARBA" id="ARBA00001933"/>
    </source>
</evidence>
<accession>A0AAN7STM2</accession>
<comment type="similarity">
    <text evidence="2">Belongs to the class-I pyridoxal-phosphate-dependent aminotransferase family.</text>
</comment>
<dbReference type="PANTHER" id="PTHR11879">
    <property type="entry name" value="ASPARTATE AMINOTRANSFERASE"/>
    <property type="match status" value="1"/>
</dbReference>
<dbReference type="GO" id="GO:0030170">
    <property type="term" value="F:pyridoxal phosphate binding"/>
    <property type="evidence" value="ECO:0007669"/>
    <property type="project" value="InterPro"/>
</dbReference>
<evidence type="ECO:0000256" key="6">
    <source>
        <dbReference type="ARBA" id="ARBA00022898"/>
    </source>
</evidence>
<dbReference type="InterPro" id="IPR000796">
    <property type="entry name" value="Asp_trans"/>
</dbReference>
<evidence type="ECO:0000256" key="7">
    <source>
        <dbReference type="RuleBase" id="RU000480"/>
    </source>
</evidence>
<evidence type="ECO:0000256" key="5">
    <source>
        <dbReference type="ARBA" id="ARBA00022679"/>
    </source>
</evidence>
<dbReference type="Gene3D" id="3.90.1150.10">
    <property type="entry name" value="Aspartate Aminotransferase, domain 1"/>
    <property type="match status" value="1"/>
</dbReference>
<dbReference type="GO" id="GO:0004069">
    <property type="term" value="F:L-aspartate:2-oxoglutarate aminotransferase activity"/>
    <property type="evidence" value="ECO:0007669"/>
    <property type="project" value="UniProtKB-EC"/>
</dbReference>
<dbReference type="Proteomes" id="UP001309876">
    <property type="component" value="Unassembled WGS sequence"/>
</dbReference>
<evidence type="ECO:0000313" key="9">
    <source>
        <dbReference type="EMBL" id="KAK5081031.1"/>
    </source>
</evidence>
<dbReference type="CDD" id="cd00609">
    <property type="entry name" value="AAT_like"/>
    <property type="match status" value="1"/>
</dbReference>
<comment type="miscellaneous">
    <text evidence="7">In eukaryotes there are cytoplasmic, mitochondrial and chloroplastic isozymes.</text>
</comment>
<proteinExistence type="inferred from homology"/>
<protein>
    <recommendedName>
        <fullName evidence="7">Aspartate aminotransferase</fullName>
        <ecNumber evidence="7">2.6.1.1</ecNumber>
    </recommendedName>
</protein>
<comment type="caution">
    <text evidence="9">The sequence shown here is derived from an EMBL/GenBank/DDBJ whole genome shotgun (WGS) entry which is preliminary data.</text>
</comment>
<comment type="catalytic activity">
    <reaction evidence="7">
        <text>L-aspartate + 2-oxoglutarate = oxaloacetate + L-glutamate</text>
        <dbReference type="Rhea" id="RHEA:21824"/>
        <dbReference type="ChEBI" id="CHEBI:16452"/>
        <dbReference type="ChEBI" id="CHEBI:16810"/>
        <dbReference type="ChEBI" id="CHEBI:29985"/>
        <dbReference type="ChEBI" id="CHEBI:29991"/>
        <dbReference type="EC" id="2.6.1.1"/>
    </reaction>
</comment>
<evidence type="ECO:0000259" key="8">
    <source>
        <dbReference type="Pfam" id="PF00155"/>
    </source>
</evidence>
<dbReference type="PRINTS" id="PR00799">
    <property type="entry name" value="TRANSAMINASE"/>
</dbReference>
<evidence type="ECO:0000313" key="10">
    <source>
        <dbReference type="Proteomes" id="UP001309876"/>
    </source>
</evidence>
<dbReference type="FunFam" id="3.40.640.10:FF:000066">
    <property type="entry name" value="Aspartate aminotransferase"/>
    <property type="match status" value="1"/>
</dbReference>
<dbReference type="InterPro" id="IPR015422">
    <property type="entry name" value="PyrdxlP-dep_Trfase_small"/>
</dbReference>
<dbReference type="EMBL" id="JAVRRJ010000011">
    <property type="protein sequence ID" value="KAK5081031.1"/>
    <property type="molecule type" value="Genomic_DNA"/>
</dbReference>
<dbReference type="PANTHER" id="PTHR11879:SF55">
    <property type="entry name" value="GLUTAMATE OXALOACETATE TRANSAMINASE 1, ISOFORM B"/>
    <property type="match status" value="1"/>
</dbReference>
<dbReference type="InterPro" id="IPR004838">
    <property type="entry name" value="NHTrfase_class1_PyrdxlP-BS"/>
</dbReference>
<reference evidence="9 10" key="1">
    <citation type="submission" date="2023-08" db="EMBL/GenBank/DDBJ databases">
        <title>Black Yeasts Isolated from many extreme environments.</title>
        <authorList>
            <person name="Coleine C."/>
            <person name="Stajich J.E."/>
            <person name="Selbmann L."/>
        </authorList>
    </citation>
    <scope>NUCLEOTIDE SEQUENCE [LARGE SCALE GENOMIC DNA]</scope>
    <source>
        <strain evidence="9 10">CCFEE 5910</strain>
    </source>
</reference>
<evidence type="ECO:0000256" key="3">
    <source>
        <dbReference type="ARBA" id="ARBA00011738"/>
    </source>
</evidence>
<dbReference type="InterPro" id="IPR015424">
    <property type="entry name" value="PyrdxlP-dep_Trfase"/>
</dbReference>
<comment type="cofactor">
    <cofactor evidence="1">
        <name>pyridoxal 5'-phosphate</name>
        <dbReference type="ChEBI" id="CHEBI:597326"/>
    </cofactor>
</comment>
<keyword evidence="5 7" id="KW-0808">Transferase</keyword>
<sequence>MAQSAFATALRIPKDAIFALTAQYNADPASVKVNLGQGTYRDEAGQPWILPSVVEARRRVHCQKQNHEYLPILGLPEFRKAVPKLVLGARSFDRVSSQIASCQSLSGTGGLHLAGACIKRFSSLSPTIWIPEPTWSNHHLVFKTLGFQCRTFQYYDFESKSLDMKSYIDMLMTAEPNSIVILHACAHNPTGCDPTKEQWQEIGNIMKRRQLFPFFDAAYLGFNSGDLDNDTYAIRYFVNELDMEAAVSVSFAKNMGLYGERVGCTFFVTHGSDVAGNTESVLEQLQRSEVSNPPAYGAKIASTILDDEGLTSMWKKDLATMCSRIEGMRQALYDALLANSQLIPRQAAHN</sequence>